<dbReference type="PANTHER" id="PTHR43309:SF3">
    <property type="entry name" value="5-OXOPROLINASE SUBUNIT C"/>
    <property type="match status" value="1"/>
</dbReference>
<dbReference type="Proteomes" id="UP000770785">
    <property type="component" value="Unassembled WGS sequence"/>
</dbReference>
<evidence type="ECO:0000313" key="5">
    <source>
        <dbReference type="EMBL" id="NJC28477.1"/>
    </source>
</evidence>
<dbReference type="RefSeq" id="WP_168040534.1">
    <property type="nucleotide sequence ID" value="NZ_JAATJH010000013.1"/>
</dbReference>
<dbReference type="InterPro" id="IPR029000">
    <property type="entry name" value="Cyclophilin-like_dom_sf"/>
</dbReference>
<feature type="domain" description="Carboxyltransferase" evidence="4">
    <location>
        <begin position="32"/>
        <end position="299"/>
    </location>
</feature>
<keyword evidence="1" id="KW-0547">Nucleotide-binding</keyword>
<evidence type="ECO:0000256" key="3">
    <source>
        <dbReference type="ARBA" id="ARBA00022840"/>
    </source>
</evidence>
<evidence type="ECO:0000256" key="1">
    <source>
        <dbReference type="ARBA" id="ARBA00022741"/>
    </source>
</evidence>
<proteinExistence type="predicted"/>
<comment type="caution">
    <text evidence="5">The sequence shown here is derived from an EMBL/GenBank/DDBJ whole genome shotgun (WGS) entry which is preliminary data.</text>
</comment>
<name>A0ABX0XGZ3_9BACT</name>
<dbReference type="GO" id="GO:0016787">
    <property type="term" value="F:hydrolase activity"/>
    <property type="evidence" value="ECO:0007669"/>
    <property type="project" value="UniProtKB-KW"/>
</dbReference>
<evidence type="ECO:0000313" key="6">
    <source>
        <dbReference type="Proteomes" id="UP000770785"/>
    </source>
</evidence>
<keyword evidence="2 5" id="KW-0378">Hydrolase</keyword>
<accession>A0ABX0XGZ3</accession>
<keyword evidence="3" id="KW-0067">ATP-binding</keyword>
<keyword evidence="6" id="KW-1185">Reference proteome</keyword>
<evidence type="ECO:0000256" key="2">
    <source>
        <dbReference type="ARBA" id="ARBA00022801"/>
    </source>
</evidence>
<evidence type="ECO:0000259" key="4">
    <source>
        <dbReference type="SMART" id="SM00797"/>
    </source>
</evidence>
<dbReference type="SMART" id="SM00797">
    <property type="entry name" value="AHS2"/>
    <property type="match status" value="1"/>
</dbReference>
<dbReference type="PANTHER" id="PTHR43309">
    <property type="entry name" value="5-OXOPROLINASE SUBUNIT C"/>
    <property type="match status" value="1"/>
</dbReference>
<dbReference type="Gene3D" id="2.40.100.10">
    <property type="entry name" value="Cyclophilin-like"/>
    <property type="match status" value="1"/>
</dbReference>
<reference evidence="5 6" key="1">
    <citation type="submission" date="2020-03" db="EMBL/GenBank/DDBJ databases">
        <title>Genomic Encyclopedia of Type Strains, Phase IV (KMG-IV): sequencing the most valuable type-strain genomes for metagenomic binning, comparative biology and taxonomic classification.</title>
        <authorList>
            <person name="Goeker M."/>
        </authorList>
    </citation>
    <scope>NUCLEOTIDE SEQUENCE [LARGE SCALE GENOMIC DNA]</scope>
    <source>
        <strain evidence="5 6">DSM 105096</strain>
    </source>
</reference>
<dbReference type="InterPro" id="IPR003778">
    <property type="entry name" value="CT_A_B"/>
</dbReference>
<gene>
    <name evidence="5" type="ORF">GGR27_004002</name>
</gene>
<dbReference type="EMBL" id="JAATJH010000013">
    <property type="protein sequence ID" value="NJC28477.1"/>
    <property type="molecule type" value="Genomic_DNA"/>
</dbReference>
<dbReference type="Pfam" id="PF02626">
    <property type="entry name" value="CT_A_B"/>
    <property type="match status" value="1"/>
</dbReference>
<sequence length="299" mass="32206">MENQVTLEYLGAASIASGSAKLISGARRGVRHLALPSGGPVDPPSAAFANELLGNPPGQPLIEVPLVGGTWRIQGDCRIALTGADMHWEIDGQPVAPGTARDLRDSNTLVGRAARSAVFAYFALNGRWSKEILSSRELLLGGNIKIGKSWSSNLLACVDGAVKQQFTAPGPGPVYDMTSPINVYPGPEWTWLSPTRREGLLTARYEISTQSNRQGLRLLPQPNTPNSYRDHASELLQMISSPVLPGTVQLTPAGPIILGPDAHTVGGYPRILMLAPGELARVYQFGFRRAFAFHLQDFY</sequence>
<protein>
    <submittedName>
        <fullName evidence="5">Allophanate hydrolase subunit 2</fullName>
    </submittedName>
</protein>
<dbReference type="InterPro" id="IPR052708">
    <property type="entry name" value="PxpC"/>
</dbReference>
<organism evidence="5 6">
    <name type="scientific">Neolewinella antarctica</name>
    <dbReference type="NCBI Taxonomy" id="442734"/>
    <lineage>
        <taxon>Bacteria</taxon>
        <taxon>Pseudomonadati</taxon>
        <taxon>Bacteroidota</taxon>
        <taxon>Saprospiria</taxon>
        <taxon>Saprospirales</taxon>
        <taxon>Lewinellaceae</taxon>
        <taxon>Neolewinella</taxon>
    </lineage>
</organism>